<dbReference type="PROSITE" id="PS51186">
    <property type="entry name" value="GNAT"/>
    <property type="match status" value="1"/>
</dbReference>
<organism evidence="2 3">
    <name type="scientific">Paracoccus caeni</name>
    <dbReference type="NCBI Taxonomy" id="657651"/>
    <lineage>
        <taxon>Bacteria</taxon>
        <taxon>Pseudomonadati</taxon>
        <taxon>Pseudomonadota</taxon>
        <taxon>Alphaproteobacteria</taxon>
        <taxon>Rhodobacterales</taxon>
        <taxon>Paracoccaceae</taxon>
        <taxon>Paracoccus</taxon>
    </lineage>
</organism>
<feature type="domain" description="N-acetyltransferase" evidence="1">
    <location>
        <begin position="30"/>
        <end position="185"/>
    </location>
</feature>
<dbReference type="RefSeq" id="WP_200687495.1">
    <property type="nucleotide sequence ID" value="NZ_JAEPRQ010000005.1"/>
</dbReference>
<name>A0A934SDU1_9RHOB</name>
<dbReference type="GO" id="GO:1990189">
    <property type="term" value="F:protein N-terminal-serine acetyltransferase activity"/>
    <property type="evidence" value="ECO:0007669"/>
    <property type="project" value="TreeGrafter"/>
</dbReference>
<keyword evidence="3" id="KW-1185">Reference proteome</keyword>
<proteinExistence type="predicted"/>
<dbReference type="GO" id="GO:0008999">
    <property type="term" value="F:protein-N-terminal-alanine acetyltransferase activity"/>
    <property type="evidence" value="ECO:0007669"/>
    <property type="project" value="TreeGrafter"/>
</dbReference>
<dbReference type="SUPFAM" id="SSF55729">
    <property type="entry name" value="Acyl-CoA N-acyltransferases (Nat)"/>
    <property type="match status" value="1"/>
</dbReference>
<evidence type="ECO:0000259" key="1">
    <source>
        <dbReference type="PROSITE" id="PS51186"/>
    </source>
</evidence>
<dbReference type="InterPro" id="IPR016181">
    <property type="entry name" value="Acyl_CoA_acyltransferase"/>
</dbReference>
<dbReference type="Proteomes" id="UP000640485">
    <property type="component" value="Unassembled WGS sequence"/>
</dbReference>
<dbReference type="Gene3D" id="3.40.630.30">
    <property type="match status" value="1"/>
</dbReference>
<dbReference type="InterPro" id="IPR000182">
    <property type="entry name" value="GNAT_dom"/>
</dbReference>
<dbReference type="FunFam" id="3.40.630.30:FF:000047">
    <property type="entry name" value="Acetyltransferase, GNAT family"/>
    <property type="match status" value="1"/>
</dbReference>
<gene>
    <name evidence="2" type="ORF">JJJ17_14075</name>
</gene>
<reference evidence="2" key="1">
    <citation type="submission" date="2021-01" db="EMBL/GenBank/DDBJ databases">
        <title>Paracoccus amoyensis sp. nov., isolated from the surface seawater along the coast of Xiamen Island, China.</title>
        <authorList>
            <person name="Lyu L."/>
        </authorList>
    </citation>
    <scope>NUCLEOTIDE SEQUENCE</scope>
    <source>
        <strain evidence="2">MJ17</strain>
    </source>
</reference>
<evidence type="ECO:0000313" key="3">
    <source>
        <dbReference type="Proteomes" id="UP000640485"/>
    </source>
</evidence>
<dbReference type="AlphaFoldDB" id="A0A934SDU1"/>
<protein>
    <submittedName>
        <fullName evidence="2">GNAT family N-acetyltransferase</fullName>
    </submittedName>
</protein>
<dbReference type="EMBL" id="JAEPRQ010000005">
    <property type="protein sequence ID" value="MBK4217056.1"/>
    <property type="molecule type" value="Genomic_DNA"/>
</dbReference>
<accession>A0A934SDU1</accession>
<comment type="caution">
    <text evidence="2">The sequence shown here is derived from an EMBL/GenBank/DDBJ whole genome shotgun (WGS) entry which is preliminary data.</text>
</comment>
<evidence type="ECO:0000313" key="2">
    <source>
        <dbReference type="EMBL" id="MBK4217056.1"/>
    </source>
</evidence>
<dbReference type="PANTHER" id="PTHR43441">
    <property type="entry name" value="RIBOSOMAL-PROTEIN-SERINE ACETYLTRANSFERASE"/>
    <property type="match status" value="1"/>
</dbReference>
<sequence length="238" mass="26364">MSATARSLGEQVETVQAVLPGEAGFDAGPVRFERLSAARHAAQIFEAQQGQDWVWDYMPIGPFADEASFRLWMKGAESSADPCFYAIIRKQDDKTVGYASFMRIEAANGVIEIGNILLTPELQRSREAGAALMAMVGWAFENGYRRLEWKCNALNLPSRRAALRLGFSYEGTFRQHMIIKGRNRDTAWFAITDADWQALAPAYAAWLAPDNFGPDGSQRQSLSVLTEAALPGRRDPAL</sequence>
<dbReference type="PANTHER" id="PTHR43441:SF2">
    <property type="entry name" value="FAMILY ACETYLTRANSFERASE, PUTATIVE (AFU_ORTHOLOGUE AFUA_7G00850)-RELATED"/>
    <property type="match status" value="1"/>
</dbReference>
<dbReference type="InterPro" id="IPR051908">
    <property type="entry name" value="Ribosomal_N-acetyltransferase"/>
</dbReference>
<dbReference type="Pfam" id="PF13302">
    <property type="entry name" value="Acetyltransf_3"/>
    <property type="match status" value="1"/>
</dbReference>